<name>A0A0C3Q9R9_9AGAM</name>
<feature type="region of interest" description="Disordered" evidence="1">
    <location>
        <begin position="18"/>
        <end position="38"/>
    </location>
</feature>
<keyword evidence="3" id="KW-1185">Reference proteome</keyword>
<dbReference type="AlphaFoldDB" id="A0A0C3Q9R9"/>
<organism evidence="2 3">
    <name type="scientific">Tulasnella calospora MUT 4182</name>
    <dbReference type="NCBI Taxonomy" id="1051891"/>
    <lineage>
        <taxon>Eukaryota</taxon>
        <taxon>Fungi</taxon>
        <taxon>Dikarya</taxon>
        <taxon>Basidiomycota</taxon>
        <taxon>Agaricomycotina</taxon>
        <taxon>Agaricomycetes</taxon>
        <taxon>Cantharellales</taxon>
        <taxon>Tulasnellaceae</taxon>
        <taxon>Tulasnella</taxon>
    </lineage>
</organism>
<reference evidence="3" key="2">
    <citation type="submission" date="2015-01" db="EMBL/GenBank/DDBJ databases">
        <title>Evolutionary Origins and Diversification of the Mycorrhizal Mutualists.</title>
        <authorList>
            <consortium name="DOE Joint Genome Institute"/>
            <consortium name="Mycorrhizal Genomics Consortium"/>
            <person name="Kohler A."/>
            <person name="Kuo A."/>
            <person name="Nagy L.G."/>
            <person name="Floudas D."/>
            <person name="Copeland A."/>
            <person name="Barry K.W."/>
            <person name="Cichocki N."/>
            <person name="Veneault-Fourrey C."/>
            <person name="LaButti K."/>
            <person name="Lindquist E.A."/>
            <person name="Lipzen A."/>
            <person name="Lundell T."/>
            <person name="Morin E."/>
            <person name="Murat C."/>
            <person name="Riley R."/>
            <person name="Ohm R."/>
            <person name="Sun H."/>
            <person name="Tunlid A."/>
            <person name="Henrissat B."/>
            <person name="Grigoriev I.V."/>
            <person name="Hibbett D.S."/>
            <person name="Martin F."/>
        </authorList>
    </citation>
    <scope>NUCLEOTIDE SEQUENCE [LARGE SCALE GENOMIC DNA]</scope>
    <source>
        <strain evidence="3">MUT 4182</strain>
    </source>
</reference>
<feature type="compositionally biased region" description="Gly residues" evidence="1">
    <location>
        <begin position="22"/>
        <end position="31"/>
    </location>
</feature>
<proteinExistence type="predicted"/>
<evidence type="ECO:0000256" key="1">
    <source>
        <dbReference type="SAM" id="MobiDB-lite"/>
    </source>
</evidence>
<protein>
    <submittedName>
        <fullName evidence="2">Uncharacterized protein</fullName>
    </submittedName>
</protein>
<dbReference type="Proteomes" id="UP000054248">
    <property type="component" value="Unassembled WGS sequence"/>
</dbReference>
<dbReference type="HOGENOM" id="CLU_2943527_0_0_1"/>
<accession>A0A0C3Q9R9</accession>
<sequence>MTRTGTPRPSRFRAVAWSKGDSMGGGTGEARGLGPVDRKGKNLVLEGFGDRSGLLTDVVA</sequence>
<gene>
    <name evidence="2" type="ORF">M407DRAFT_245462</name>
</gene>
<reference evidence="2 3" key="1">
    <citation type="submission" date="2014-04" db="EMBL/GenBank/DDBJ databases">
        <authorList>
            <consortium name="DOE Joint Genome Institute"/>
            <person name="Kuo A."/>
            <person name="Girlanda M."/>
            <person name="Perotto S."/>
            <person name="Kohler A."/>
            <person name="Nagy L.G."/>
            <person name="Floudas D."/>
            <person name="Copeland A."/>
            <person name="Barry K.W."/>
            <person name="Cichocki N."/>
            <person name="Veneault-Fourrey C."/>
            <person name="LaButti K."/>
            <person name="Lindquist E.A."/>
            <person name="Lipzen A."/>
            <person name="Lundell T."/>
            <person name="Morin E."/>
            <person name="Murat C."/>
            <person name="Sun H."/>
            <person name="Tunlid A."/>
            <person name="Henrissat B."/>
            <person name="Grigoriev I.V."/>
            <person name="Hibbett D.S."/>
            <person name="Martin F."/>
            <person name="Nordberg H.P."/>
            <person name="Cantor M.N."/>
            <person name="Hua S.X."/>
        </authorList>
    </citation>
    <scope>NUCLEOTIDE SEQUENCE [LARGE SCALE GENOMIC DNA]</scope>
    <source>
        <strain evidence="2 3">MUT 4182</strain>
    </source>
</reference>
<evidence type="ECO:0000313" key="3">
    <source>
        <dbReference type="Proteomes" id="UP000054248"/>
    </source>
</evidence>
<evidence type="ECO:0000313" key="2">
    <source>
        <dbReference type="EMBL" id="KIO21421.1"/>
    </source>
</evidence>
<dbReference type="EMBL" id="KN823138">
    <property type="protein sequence ID" value="KIO21421.1"/>
    <property type="molecule type" value="Genomic_DNA"/>
</dbReference>